<evidence type="ECO:0008006" key="3">
    <source>
        <dbReference type="Google" id="ProtNLM"/>
    </source>
</evidence>
<evidence type="ECO:0000313" key="2">
    <source>
        <dbReference type="Proteomes" id="UP001629462"/>
    </source>
</evidence>
<keyword evidence="2" id="KW-1185">Reference proteome</keyword>
<name>A0ABW9CR13_9BURK</name>
<dbReference type="RefSeq" id="WP_250486336.1">
    <property type="nucleotide sequence ID" value="NZ_JAQQDB010000029.1"/>
</dbReference>
<evidence type="ECO:0000313" key="1">
    <source>
        <dbReference type="EMBL" id="MFM0521001.1"/>
    </source>
</evidence>
<sequence>MEALNETQKALAVRELEAFLSASPDSVTGKTPVEECRDLDENRRAIIASILRPALDRFFDGAMSLADFKPEIDRTNKRHEYWGFKGIKGQMFFNLLYNACVDEAELAAELKLALQAPADEAIAKSRIRNFASYVRRIGEDYVAGGASKHARPKISSIPFFLSYFWQVFSPERWPIYYTNSVQVLSDLNLYQPADDPADAYIEYVELHVEVRDLFAKTLGRPVTYYDVEHVWWYTKKHADKAVIPAASIALAETVPSATLVAKDKELALSQLPDSYVPPIVSIIPRLALNDSLLETAAATSGISIARALEKSIHAAFTILGYDAQLLGQGQGRVQDGLAISADYSYAILWDAKARQRGYTMGTDDRAIREYITTQSRQLKRHRHLRNLYYVLISSSFQDEFDDLIRELKMETDISEVRLVTAEAIVAIVDEKMRDPNQLTLGPDGVQRLFCSSGILTADDVREELG</sequence>
<gene>
    <name evidence="1" type="ORF">PQR08_26600</name>
</gene>
<dbReference type="Proteomes" id="UP001629462">
    <property type="component" value="Unassembled WGS sequence"/>
</dbReference>
<comment type="caution">
    <text evidence="1">The sequence shown here is derived from an EMBL/GenBank/DDBJ whole genome shotgun (WGS) entry which is preliminary data.</text>
</comment>
<dbReference type="EMBL" id="JAQQDB010000029">
    <property type="protein sequence ID" value="MFM0521001.1"/>
    <property type="molecule type" value="Genomic_DNA"/>
</dbReference>
<dbReference type="Gene3D" id="3.40.91.30">
    <property type="match status" value="1"/>
</dbReference>
<organism evidence="1 2">
    <name type="scientific">Caballeronia jiangsuensis</name>
    <dbReference type="NCBI Taxonomy" id="1458357"/>
    <lineage>
        <taxon>Bacteria</taxon>
        <taxon>Pseudomonadati</taxon>
        <taxon>Pseudomonadota</taxon>
        <taxon>Betaproteobacteria</taxon>
        <taxon>Burkholderiales</taxon>
        <taxon>Burkholderiaceae</taxon>
        <taxon>Caballeronia</taxon>
    </lineage>
</organism>
<reference evidence="1 2" key="1">
    <citation type="journal article" date="2024" name="Chem. Sci.">
        <title>Discovery of megapolipeptins by genome mining of a Burkholderiales bacteria collection.</title>
        <authorList>
            <person name="Paulo B.S."/>
            <person name="Recchia M.J.J."/>
            <person name="Lee S."/>
            <person name="Fergusson C.H."/>
            <person name="Romanowski S.B."/>
            <person name="Hernandez A."/>
            <person name="Krull N."/>
            <person name="Liu D.Y."/>
            <person name="Cavanagh H."/>
            <person name="Bos A."/>
            <person name="Gray C.A."/>
            <person name="Murphy B.T."/>
            <person name="Linington R.G."/>
            <person name="Eustaquio A.S."/>
        </authorList>
    </citation>
    <scope>NUCLEOTIDE SEQUENCE [LARGE SCALE GENOMIC DNA]</scope>
    <source>
        <strain evidence="1 2">RL17-374-BIF-D</strain>
    </source>
</reference>
<proteinExistence type="predicted"/>
<accession>A0ABW9CR13</accession>
<protein>
    <recommendedName>
        <fullName evidence="3">Restriction endonuclease</fullName>
    </recommendedName>
</protein>